<dbReference type="Gene3D" id="3.40.50.620">
    <property type="entry name" value="HUPs"/>
    <property type="match status" value="2"/>
</dbReference>
<evidence type="ECO:0000256" key="1">
    <source>
        <dbReference type="ARBA" id="ARBA00008791"/>
    </source>
</evidence>
<reference evidence="3 6" key="2">
    <citation type="submission" date="2021-03" db="EMBL/GenBank/DDBJ databases">
        <title>Whole genome shotgun sequence of Salinispora arenicola NBRC 105043.</title>
        <authorList>
            <person name="Komaki H."/>
            <person name="Tamura T."/>
        </authorList>
    </citation>
    <scope>NUCLEOTIDE SEQUENCE [LARGE SCALE GENOMIC DNA]</scope>
    <source>
        <strain evidence="3 6">NBRC 105043</strain>
    </source>
</reference>
<evidence type="ECO:0000313" key="4">
    <source>
        <dbReference type="EMBL" id="TQL39551.1"/>
    </source>
</evidence>
<dbReference type="EMBL" id="VFOL01000001">
    <property type="protein sequence ID" value="TQL39551.1"/>
    <property type="molecule type" value="Genomic_DNA"/>
</dbReference>
<name>A0A542XUN6_SALAC</name>
<feature type="domain" description="UspA" evidence="2">
    <location>
        <begin position="9"/>
        <end position="140"/>
    </location>
</feature>
<evidence type="ECO:0000313" key="3">
    <source>
        <dbReference type="EMBL" id="GIM86470.1"/>
    </source>
</evidence>
<dbReference type="Proteomes" id="UP000315983">
    <property type="component" value="Unassembled WGS sequence"/>
</dbReference>
<dbReference type="AlphaFoldDB" id="A0A542XUN6"/>
<dbReference type="EMBL" id="BOQM01000024">
    <property type="protein sequence ID" value="GIM86470.1"/>
    <property type="molecule type" value="Genomic_DNA"/>
</dbReference>
<comment type="caution">
    <text evidence="4">The sequence shown here is derived from an EMBL/GenBank/DDBJ whole genome shotgun (WGS) entry which is preliminary data.</text>
</comment>
<dbReference type="RefSeq" id="WP_018801853.1">
    <property type="nucleotide sequence ID" value="NZ_BOQM01000024.1"/>
</dbReference>
<dbReference type="GeneID" id="93773929"/>
<sequence>MTAASDAPVLVGVGSEQDLTLVRLAAQEAAAFGRPLRLMHSFDWGEAFKAPSIAGPHDAAQDLLDRAVELAGKVDESLPVRGEIAEGSAVETLIRRSEAAFLVAVGDSGMSTRQPGCANPAQTPAVQVAARAGCPVLVARRDPPPEGPVLVGVDGSTGSRQALKWAFECAVRRTGRLVALRVVDRGHDENPEILAEIVASVADRQPAVPVECHTIRGTPDHVLVEQSRSAQVVVLAARGHHPGRGMIGSAVQSVLYHSPTPVIVVRGITPADSP</sequence>
<dbReference type="Pfam" id="PF00582">
    <property type="entry name" value="Usp"/>
    <property type="match status" value="2"/>
</dbReference>
<gene>
    <name evidence="4" type="ORF">FB564_4812</name>
    <name evidence="3" type="ORF">Sar04_32060</name>
</gene>
<dbReference type="InterPro" id="IPR014729">
    <property type="entry name" value="Rossmann-like_a/b/a_fold"/>
</dbReference>
<dbReference type="InterPro" id="IPR006015">
    <property type="entry name" value="Universal_stress_UspA"/>
</dbReference>
<evidence type="ECO:0000313" key="6">
    <source>
        <dbReference type="Proteomes" id="UP000677457"/>
    </source>
</evidence>
<keyword evidence="6" id="KW-1185">Reference proteome</keyword>
<feature type="domain" description="UspA" evidence="2">
    <location>
        <begin position="148"/>
        <end position="266"/>
    </location>
</feature>
<organism evidence="4 5">
    <name type="scientific">Salinispora arenicola</name>
    <dbReference type="NCBI Taxonomy" id="168697"/>
    <lineage>
        <taxon>Bacteria</taxon>
        <taxon>Bacillati</taxon>
        <taxon>Actinomycetota</taxon>
        <taxon>Actinomycetes</taxon>
        <taxon>Micromonosporales</taxon>
        <taxon>Micromonosporaceae</taxon>
        <taxon>Salinispora</taxon>
    </lineage>
</organism>
<proteinExistence type="inferred from homology"/>
<dbReference type="PANTHER" id="PTHR46268">
    <property type="entry name" value="STRESS RESPONSE PROTEIN NHAX"/>
    <property type="match status" value="1"/>
</dbReference>
<evidence type="ECO:0000259" key="2">
    <source>
        <dbReference type="Pfam" id="PF00582"/>
    </source>
</evidence>
<dbReference type="PANTHER" id="PTHR46268:SF6">
    <property type="entry name" value="UNIVERSAL STRESS PROTEIN UP12"/>
    <property type="match status" value="1"/>
</dbReference>
<comment type="similarity">
    <text evidence="1">Belongs to the universal stress protein A family.</text>
</comment>
<dbReference type="SUPFAM" id="SSF52402">
    <property type="entry name" value="Adenine nucleotide alpha hydrolases-like"/>
    <property type="match status" value="2"/>
</dbReference>
<accession>A0A542XUN6</accession>
<dbReference type="PRINTS" id="PR01438">
    <property type="entry name" value="UNVRSLSTRESS"/>
</dbReference>
<protein>
    <submittedName>
        <fullName evidence="4">Nucleotide-binding universal stress UspA family protein</fullName>
    </submittedName>
    <submittedName>
        <fullName evidence="3">Universal stress protein</fullName>
    </submittedName>
</protein>
<evidence type="ECO:0000313" key="5">
    <source>
        <dbReference type="Proteomes" id="UP000315983"/>
    </source>
</evidence>
<dbReference type="Proteomes" id="UP000677457">
    <property type="component" value="Unassembled WGS sequence"/>
</dbReference>
<dbReference type="InterPro" id="IPR006016">
    <property type="entry name" value="UspA"/>
</dbReference>
<reference evidence="4 5" key="1">
    <citation type="submission" date="2019-06" db="EMBL/GenBank/DDBJ databases">
        <title>Sequencing the genomes of 1000 actinobacteria strains.</title>
        <authorList>
            <person name="Klenk H.-P."/>
        </authorList>
    </citation>
    <scope>NUCLEOTIDE SEQUENCE [LARGE SCALE GENOMIC DNA]</scope>
    <source>
        <strain evidence="4 5">DSM 44819</strain>
    </source>
</reference>